<name>A0A0D8L9E6_MORMO</name>
<dbReference type="PATRIC" id="fig|582.24.peg.4087"/>
<organism evidence="1 2">
    <name type="scientific">Morganella morganii</name>
    <name type="common">Proteus morganii</name>
    <dbReference type="NCBI Taxonomy" id="582"/>
    <lineage>
        <taxon>Bacteria</taxon>
        <taxon>Pseudomonadati</taxon>
        <taxon>Pseudomonadota</taxon>
        <taxon>Gammaproteobacteria</taxon>
        <taxon>Enterobacterales</taxon>
        <taxon>Morganellaceae</taxon>
        <taxon>Morganella</taxon>
    </lineage>
</organism>
<gene>
    <name evidence="1" type="ORF">UA45_12975</name>
</gene>
<dbReference type="Pfam" id="PF07030">
    <property type="entry name" value="Phage_Mu_Gp36"/>
    <property type="match status" value="1"/>
</dbReference>
<reference evidence="1 2" key="1">
    <citation type="submission" date="2015-02" db="EMBL/GenBank/DDBJ databases">
        <title>Whole genome shotgun sequencing of cultured foodborne pathogen.</title>
        <authorList>
            <person name="Timme R."/>
            <person name="Allard M.W."/>
            <person name="Strain E."/>
            <person name="Evans P.S."/>
            <person name="Brown E."/>
        </authorList>
    </citation>
    <scope>NUCLEOTIDE SEQUENCE [LARGE SCALE GENOMIC DNA]</scope>
    <source>
        <strain evidence="1 2">GCSL-TSO-24</strain>
    </source>
</reference>
<dbReference type="InterPro" id="IPR009752">
    <property type="entry name" value="Phage_Mu_GpJ"/>
</dbReference>
<evidence type="ECO:0000313" key="2">
    <source>
        <dbReference type="Proteomes" id="UP000032582"/>
    </source>
</evidence>
<dbReference type="EMBL" id="JZSH01000151">
    <property type="protein sequence ID" value="KJF77388.1"/>
    <property type="molecule type" value="Genomic_DNA"/>
</dbReference>
<accession>A0A0D8L9E6</accession>
<dbReference type="AlphaFoldDB" id="A0A0D8L9E6"/>
<protein>
    <submittedName>
        <fullName evidence="1">Mu-like prophage protein</fullName>
    </submittedName>
</protein>
<dbReference type="Proteomes" id="UP000032582">
    <property type="component" value="Unassembled WGS sequence"/>
</dbReference>
<comment type="caution">
    <text evidence="1">The sequence shown here is derived from an EMBL/GenBank/DDBJ whole genome shotgun (WGS) entry which is preliminary data.</text>
</comment>
<proteinExistence type="predicted"/>
<evidence type="ECO:0000313" key="1">
    <source>
        <dbReference type="EMBL" id="KJF77388.1"/>
    </source>
</evidence>
<sequence length="150" mass="16017">MSYATIADMYARYNRDALHILTLNKVTDRNSLSPEALLQAQEQLIQVALDDAAAMIDGYIDGRATLPLETVPVVLVRTACVLARFSLEEGQATDKAAKDAEGAVRLLEKVAAGEVGLGLSKDAERPAGGDVAVITSQGSVWSRNKSRGFI</sequence>